<feature type="compositionally biased region" description="Basic and acidic residues" evidence="7">
    <location>
        <begin position="14"/>
        <end position="28"/>
    </location>
</feature>
<evidence type="ECO:0000256" key="2">
    <source>
        <dbReference type="ARBA" id="ARBA00022853"/>
    </source>
</evidence>
<reference evidence="10" key="1">
    <citation type="journal article" date="2022" name="Plant J.">
        <title>Strategies of tolerance reflected in two North American maple genomes.</title>
        <authorList>
            <person name="McEvoy S.L."/>
            <person name="Sezen U.U."/>
            <person name="Trouern-Trend A."/>
            <person name="McMahon S.M."/>
            <person name="Schaberg P.G."/>
            <person name="Yang J."/>
            <person name="Wegrzyn J.L."/>
            <person name="Swenson N.G."/>
        </authorList>
    </citation>
    <scope>NUCLEOTIDE SEQUENCE</scope>
    <source>
        <strain evidence="10">NS2018</strain>
    </source>
</reference>
<evidence type="ECO:0000313" key="10">
    <source>
        <dbReference type="EMBL" id="KAK0576506.1"/>
    </source>
</evidence>
<dbReference type="GO" id="GO:1990841">
    <property type="term" value="F:promoter-specific chromatin binding"/>
    <property type="evidence" value="ECO:0007669"/>
    <property type="project" value="UniProtKB-ARBA"/>
</dbReference>
<evidence type="ECO:0000256" key="1">
    <source>
        <dbReference type="ARBA" id="ARBA00004123"/>
    </source>
</evidence>
<evidence type="ECO:0000256" key="5">
    <source>
        <dbReference type="ARBA" id="ARBA00023242"/>
    </source>
</evidence>
<evidence type="ECO:0000259" key="8">
    <source>
        <dbReference type="Pfam" id="PF05712"/>
    </source>
</evidence>
<dbReference type="Gene3D" id="2.30.30.140">
    <property type="match status" value="1"/>
</dbReference>
<dbReference type="InterPro" id="IPR016197">
    <property type="entry name" value="Chromo-like_dom_sf"/>
</dbReference>
<evidence type="ECO:0000256" key="3">
    <source>
        <dbReference type="ARBA" id="ARBA00023015"/>
    </source>
</evidence>
<keyword evidence="6" id="KW-0175">Coiled coil</keyword>
<evidence type="ECO:0000256" key="6">
    <source>
        <dbReference type="SAM" id="Coils"/>
    </source>
</evidence>
<comment type="subcellular location">
    <subcellularLocation>
        <location evidence="1">Nucleus</location>
    </subcellularLocation>
</comment>
<dbReference type="Pfam" id="PF05712">
    <property type="entry name" value="MRG"/>
    <property type="match status" value="1"/>
</dbReference>
<evidence type="ECO:0000256" key="7">
    <source>
        <dbReference type="SAM" id="MobiDB-lite"/>
    </source>
</evidence>
<evidence type="ECO:0000313" key="11">
    <source>
        <dbReference type="Proteomes" id="UP001168877"/>
    </source>
</evidence>
<evidence type="ECO:0000256" key="4">
    <source>
        <dbReference type="ARBA" id="ARBA00023163"/>
    </source>
</evidence>
<dbReference type="InterPro" id="IPR026541">
    <property type="entry name" value="MRG_dom"/>
</dbReference>
<name>A0AA39VDS0_ACESA</name>
<evidence type="ECO:0000259" key="9">
    <source>
        <dbReference type="Pfam" id="PF22732"/>
    </source>
</evidence>
<feature type="domain" description="MRG" evidence="8">
    <location>
        <begin position="186"/>
        <end position="355"/>
    </location>
</feature>
<dbReference type="Pfam" id="PF22732">
    <property type="entry name" value="MSL3_chromo-like"/>
    <property type="match status" value="1"/>
</dbReference>
<dbReference type="PROSITE" id="PS51640">
    <property type="entry name" value="MRG"/>
    <property type="match status" value="1"/>
</dbReference>
<keyword evidence="2" id="KW-0156">Chromatin regulator</keyword>
<feature type="region of interest" description="Disordered" evidence="7">
    <location>
        <begin position="1"/>
        <end position="35"/>
    </location>
</feature>
<feature type="coiled-coil region" evidence="6">
    <location>
        <begin position="90"/>
        <end position="117"/>
    </location>
</feature>
<dbReference type="InterPro" id="IPR053820">
    <property type="entry name" value="MSL3_chromo-like"/>
</dbReference>
<organism evidence="10 11">
    <name type="scientific">Acer saccharum</name>
    <name type="common">Sugar maple</name>
    <dbReference type="NCBI Taxonomy" id="4024"/>
    <lineage>
        <taxon>Eukaryota</taxon>
        <taxon>Viridiplantae</taxon>
        <taxon>Streptophyta</taxon>
        <taxon>Embryophyta</taxon>
        <taxon>Tracheophyta</taxon>
        <taxon>Spermatophyta</taxon>
        <taxon>Magnoliopsida</taxon>
        <taxon>eudicotyledons</taxon>
        <taxon>Gunneridae</taxon>
        <taxon>Pentapetalae</taxon>
        <taxon>rosids</taxon>
        <taxon>malvids</taxon>
        <taxon>Sapindales</taxon>
        <taxon>Sapindaceae</taxon>
        <taxon>Hippocastanoideae</taxon>
        <taxon>Acereae</taxon>
        <taxon>Acer</taxon>
    </lineage>
</organism>
<feature type="domain" description="MSL3 chromodomain-like" evidence="9">
    <location>
        <begin position="42"/>
        <end position="107"/>
    </location>
</feature>
<dbReference type="InterPro" id="IPR038217">
    <property type="entry name" value="MRG_C_sf"/>
</dbReference>
<dbReference type="SUPFAM" id="SSF54160">
    <property type="entry name" value="Chromo domain-like"/>
    <property type="match status" value="1"/>
</dbReference>
<dbReference type="Proteomes" id="UP001168877">
    <property type="component" value="Unassembled WGS sequence"/>
</dbReference>
<dbReference type="InterPro" id="IPR008676">
    <property type="entry name" value="MRG"/>
</dbReference>
<dbReference type="GO" id="GO:0000123">
    <property type="term" value="C:histone acetyltransferase complex"/>
    <property type="evidence" value="ECO:0007669"/>
    <property type="project" value="TreeGrafter"/>
</dbReference>
<evidence type="ECO:0008006" key="12">
    <source>
        <dbReference type="Google" id="ProtNLM"/>
    </source>
</evidence>
<gene>
    <name evidence="10" type="ORF">LWI29_018602</name>
</gene>
<keyword evidence="3" id="KW-0805">Transcription regulation</keyword>
<dbReference type="PANTHER" id="PTHR10880:SF44">
    <property type="entry name" value="PROTEIN MRG2"/>
    <property type="match status" value="1"/>
</dbReference>
<dbReference type="GO" id="GO:0048586">
    <property type="term" value="P:regulation of long-day photoperiodism, flowering"/>
    <property type="evidence" value="ECO:0007669"/>
    <property type="project" value="UniProtKB-ARBA"/>
</dbReference>
<dbReference type="GO" id="GO:0006325">
    <property type="term" value="P:chromatin organization"/>
    <property type="evidence" value="ECO:0007669"/>
    <property type="project" value="UniProtKB-KW"/>
</dbReference>
<keyword evidence="5" id="KW-0539">Nucleus</keyword>
<dbReference type="PANTHER" id="PTHR10880">
    <property type="entry name" value="MORTALITY FACTOR 4-LIKE PROTEIN"/>
    <property type="match status" value="1"/>
</dbReference>
<dbReference type="GO" id="GO:0006355">
    <property type="term" value="P:regulation of DNA-templated transcription"/>
    <property type="evidence" value="ECO:0007669"/>
    <property type="project" value="InterPro"/>
</dbReference>
<dbReference type="FunFam" id="1.10.274.30:FF:000005">
    <property type="entry name" value="Chromatin modification-related protein EAF3"/>
    <property type="match status" value="1"/>
</dbReference>
<dbReference type="GO" id="GO:0005634">
    <property type="term" value="C:nucleus"/>
    <property type="evidence" value="ECO:0007669"/>
    <property type="project" value="UniProtKB-SubCell"/>
</dbReference>
<dbReference type="EMBL" id="JAUESC010000386">
    <property type="protein sequence ID" value="KAK0576506.1"/>
    <property type="molecule type" value="Genomic_DNA"/>
</dbReference>
<keyword evidence="11" id="KW-1185">Reference proteome</keyword>
<dbReference type="PIRSF" id="PIRSF038133">
    <property type="entry name" value="HAT_Nua4_EAF3/MRG15"/>
    <property type="match status" value="1"/>
</dbReference>
<comment type="caution">
    <text evidence="10">The sequence shown here is derived from an EMBL/GenBank/DDBJ whole genome shotgun (WGS) entry which is preliminary data.</text>
</comment>
<proteinExistence type="predicted"/>
<reference evidence="10" key="2">
    <citation type="submission" date="2023-06" db="EMBL/GenBank/DDBJ databases">
        <authorList>
            <person name="Swenson N.G."/>
            <person name="Wegrzyn J.L."/>
            <person name="Mcevoy S.L."/>
        </authorList>
    </citation>
    <scope>NUCLEOTIDE SEQUENCE</scope>
    <source>
        <strain evidence="10">NS2018</strain>
        <tissue evidence="10">Leaf</tissue>
    </source>
</reference>
<protein>
    <recommendedName>
        <fullName evidence="12">MRG domain-containing protein</fullName>
    </recommendedName>
</protein>
<accession>A0AA39VDS0</accession>
<dbReference type="Gene3D" id="1.10.274.30">
    <property type="entry name" value="MRG domain"/>
    <property type="match status" value="1"/>
</dbReference>
<sequence>MGSSKPEPSDDSDDATKMMDTHTEKTETDGEDCPPMLDSSPFEENERVMVFHNSFLYTAKVEKVDYQMNKWKYYVHYYGWKKNWDEWVGVDRLMKQTEENKRKQQQLINQKREIEKNLKSGRAHMKPKGSKDVKPYKGGCVSSTQKVLHMVLYLKSVIHASYQFTEASPLSLILRVKLNFFAMDKKRKHESLNNEKGSIPLEHVVNLQIPPTLKKQLVDDCESITHLGKLVKLPRSPNVDEILNKYCDYRSKKDGLRADSTEEIVKGLQCYFDKALPVMLLYKTERQQYEDAVAVGHSPSTIYGAEHLLRLFVKLPELLIHIKIEEETLKELQQKLVEFLKFLQKNQSAFFLSTYRVSEDIETSSNKQDD</sequence>
<keyword evidence="4" id="KW-0804">Transcription</keyword>
<dbReference type="AlphaFoldDB" id="A0AA39VDS0"/>